<sequence length="275" mass="28983">MARDRSLVSLGLDIVPALQPLAYPGRPAPWPALLTGDELLPLGVRPLPLGRWPVAGRALDDVLGERGLAPVGRRHPVIAVGSNASPAQVAYKLVRRGIPAAVPMVPVRVRGIAVGCSAHIGRAGYVAAAPYRDDPAAETTLVVSWLDDDQFAAVDETEFPNYRRVLLPGDDFSMTMPSGEPLGGAFLYVSARGVLTVSVAGEPRRGGGHQATLLASLLKGSPRLRELLGPDPASWVRKAAADRAVRESGTRIFGEESWVLRQPDLLPQAGGAAGP</sequence>
<proteinExistence type="predicted"/>
<gene>
    <name evidence="1" type="ORF">ACH4F9_24575</name>
</gene>
<organism evidence="1 2">
    <name type="scientific">Streptomyces longisporoflavus</name>
    <dbReference type="NCBI Taxonomy" id="28044"/>
    <lineage>
        <taxon>Bacteria</taxon>
        <taxon>Bacillati</taxon>
        <taxon>Actinomycetota</taxon>
        <taxon>Actinomycetes</taxon>
        <taxon>Kitasatosporales</taxon>
        <taxon>Streptomycetaceae</taxon>
        <taxon>Streptomyces</taxon>
    </lineage>
</organism>
<accession>A0ABW7QTS9</accession>
<comment type="caution">
    <text evidence="1">The sequence shown here is derived from an EMBL/GenBank/DDBJ whole genome shotgun (WGS) entry which is preliminary data.</text>
</comment>
<dbReference type="EMBL" id="JBIRGQ010000004">
    <property type="protein sequence ID" value="MFH8548192.1"/>
    <property type="molecule type" value="Genomic_DNA"/>
</dbReference>
<reference evidence="1 2" key="1">
    <citation type="submission" date="2024-10" db="EMBL/GenBank/DDBJ databases">
        <title>The Natural Products Discovery Center: Release of the First 8490 Sequenced Strains for Exploring Actinobacteria Biosynthetic Diversity.</title>
        <authorList>
            <person name="Kalkreuter E."/>
            <person name="Kautsar S.A."/>
            <person name="Yang D."/>
            <person name="Bader C.D."/>
            <person name="Teijaro C.N."/>
            <person name="Fluegel L."/>
            <person name="Davis C.M."/>
            <person name="Simpson J.R."/>
            <person name="Lauterbach L."/>
            <person name="Steele A.D."/>
            <person name="Gui C."/>
            <person name="Meng S."/>
            <person name="Li G."/>
            <person name="Viehrig K."/>
            <person name="Ye F."/>
            <person name="Su P."/>
            <person name="Kiefer A.F."/>
            <person name="Nichols A."/>
            <person name="Cepeda A.J."/>
            <person name="Yan W."/>
            <person name="Fan B."/>
            <person name="Jiang Y."/>
            <person name="Adhikari A."/>
            <person name="Zheng C.-J."/>
            <person name="Schuster L."/>
            <person name="Cowan T.M."/>
            <person name="Smanski M.J."/>
            <person name="Chevrette M.G."/>
            <person name="De Carvalho L.P.S."/>
            <person name="Shen B."/>
        </authorList>
    </citation>
    <scope>NUCLEOTIDE SEQUENCE [LARGE SCALE GENOMIC DNA]</scope>
    <source>
        <strain evidence="1 2">NPDC017990</strain>
    </source>
</reference>
<dbReference type="RefSeq" id="WP_397714640.1">
    <property type="nucleotide sequence ID" value="NZ_JBIRGN010000004.1"/>
</dbReference>
<evidence type="ECO:0000313" key="1">
    <source>
        <dbReference type="EMBL" id="MFH8548192.1"/>
    </source>
</evidence>
<name>A0ABW7QTS9_9ACTN</name>
<dbReference type="Proteomes" id="UP001610818">
    <property type="component" value="Unassembled WGS sequence"/>
</dbReference>
<keyword evidence="2" id="KW-1185">Reference proteome</keyword>
<protein>
    <submittedName>
        <fullName evidence="1">Uncharacterized protein</fullName>
    </submittedName>
</protein>
<evidence type="ECO:0000313" key="2">
    <source>
        <dbReference type="Proteomes" id="UP001610818"/>
    </source>
</evidence>